<sequence length="509" mass="56620">MTAEIDPSLYEAAFKGNIEPFKETNQHLNLLVTPIKNTKVDIYITSPSPTPKSREFVNEILGKYSSLLLQRNAHGDTPLHPAARCGHVAIVEVLIELAESQGEELESGVGAKQQMLTMKNNEGDTALHEAVRNNYIGVVEILTKEDPEFSYSTNNFGETPLYIAAEGRSLDVVTKILETCKSASHEGTDGKTALHAAVLSGDLDIVKAILEKKRSLTKETDQNGWIPLHYAAYYGHVSIVQQLLDFDRSSAYKEEKERNMTALHMASSQGKDAKGNTPFHVLAVSTSLDRSYRYYFLFKRGVLTGHSLFLNKKNDSVEDILTYGSAELKEEIQELWKVDVGPFRRGVIRRLSRWKFEENISKWEKRKDSHMVVSVLIATVTFAAVFTMPGGYQNEEGLQQGASVLIRNAAFQAFVITDAIAMMFSLSAVFAHLVVSMDTYRFNPLIDYSSPLTIISMVAMILAFVTGTYAVLAPSPGLAIATCTICLSSLLSVYYLFCKMVRKWVEAKP</sequence>
<keyword evidence="2" id="KW-1185">Reference proteome</keyword>
<protein>
    <submittedName>
        <fullName evidence="1">Uncharacterized protein</fullName>
    </submittedName>
</protein>
<evidence type="ECO:0000313" key="2">
    <source>
        <dbReference type="Proteomes" id="UP001164250"/>
    </source>
</evidence>
<reference evidence="2" key="1">
    <citation type="journal article" date="2023" name="G3 (Bethesda)">
        <title>Genome assembly and association tests identify interacting loci associated with vigor, precocity, and sex in interspecific pistachio rootstocks.</title>
        <authorList>
            <person name="Palmer W."/>
            <person name="Jacygrad E."/>
            <person name="Sagayaradj S."/>
            <person name="Cavanaugh K."/>
            <person name="Han R."/>
            <person name="Bertier L."/>
            <person name="Beede B."/>
            <person name="Kafkas S."/>
            <person name="Golino D."/>
            <person name="Preece J."/>
            <person name="Michelmore R."/>
        </authorList>
    </citation>
    <scope>NUCLEOTIDE SEQUENCE [LARGE SCALE GENOMIC DNA]</scope>
</reference>
<name>A0ACC1A503_9ROSI</name>
<dbReference type="EMBL" id="CM047908">
    <property type="protein sequence ID" value="KAJ0082338.1"/>
    <property type="molecule type" value="Genomic_DNA"/>
</dbReference>
<proteinExistence type="predicted"/>
<organism evidence="1 2">
    <name type="scientific">Pistacia atlantica</name>
    <dbReference type="NCBI Taxonomy" id="434234"/>
    <lineage>
        <taxon>Eukaryota</taxon>
        <taxon>Viridiplantae</taxon>
        <taxon>Streptophyta</taxon>
        <taxon>Embryophyta</taxon>
        <taxon>Tracheophyta</taxon>
        <taxon>Spermatophyta</taxon>
        <taxon>Magnoliopsida</taxon>
        <taxon>eudicotyledons</taxon>
        <taxon>Gunneridae</taxon>
        <taxon>Pentapetalae</taxon>
        <taxon>rosids</taxon>
        <taxon>malvids</taxon>
        <taxon>Sapindales</taxon>
        <taxon>Anacardiaceae</taxon>
        <taxon>Pistacia</taxon>
    </lineage>
</organism>
<comment type="caution">
    <text evidence="1">The sequence shown here is derived from an EMBL/GenBank/DDBJ whole genome shotgun (WGS) entry which is preliminary data.</text>
</comment>
<gene>
    <name evidence="1" type="ORF">Patl1_10459</name>
</gene>
<dbReference type="Proteomes" id="UP001164250">
    <property type="component" value="Chromosome 12"/>
</dbReference>
<accession>A0ACC1A503</accession>
<evidence type="ECO:0000313" key="1">
    <source>
        <dbReference type="EMBL" id="KAJ0082338.1"/>
    </source>
</evidence>